<dbReference type="PANTHER" id="PTHR13374:SF3">
    <property type="entry name" value="DET1 HOMOLOG"/>
    <property type="match status" value="1"/>
</dbReference>
<dbReference type="GO" id="GO:0031461">
    <property type="term" value="C:cullin-RING ubiquitin ligase complex"/>
    <property type="evidence" value="ECO:0007669"/>
    <property type="project" value="TreeGrafter"/>
</dbReference>
<evidence type="ECO:0008006" key="3">
    <source>
        <dbReference type="Google" id="ProtNLM"/>
    </source>
</evidence>
<organism evidence="1 2">
    <name type="scientific">Acyrthosiphon pisum</name>
    <name type="common">Pea aphid</name>
    <dbReference type="NCBI Taxonomy" id="7029"/>
    <lineage>
        <taxon>Eukaryota</taxon>
        <taxon>Metazoa</taxon>
        <taxon>Ecdysozoa</taxon>
        <taxon>Arthropoda</taxon>
        <taxon>Hexapoda</taxon>
        <taxon>Insecta</taxon>
        <taxon>Pterygota</taxon>
        <taxon>Neoptera</taxon>
        <taxon>Paraneoptera</taxon>
        <taxon>Hemiptera</taxon>
        <taxon>Sternorrhyncha</taxon>
        <taxon>Aphidomorpha</taxon>
        <taxon>Aphidoidea</taxon>
        <taxon>Aphididae</taxon>
        <taxon>Macrosiphini</taxon>
        <taxon>Acyrthosiphon</taxon>
    </lineage>
</organism>
<evidence type="ECO:0000313" key="1">
    <source>
        <dbReference type="EnsemblMetazoa" id="XP_001946495.2"/>
    </source>
</evidence>
<dbReference type="GO" id="GO:1990756">
    <property type="term" value="F:ubiquitin-like ligase-substrate adaptor activity"/>
    <property type="evidence" value="ECO:0007669"/>
    <property type="project" value="TreeGrafter"/>
</dbReference>
<reference evidence="2" key="1">
    <citation type="submission" date="2010-06" db="EMBL/GenBank/DDBJ databases">
        <authorList>
            <person name="Jiang H."/>
            <person name="Abraham K."/>
            <person name="Ali S."/>
            <person name="Alsbrooks S.L."/>
            <person name="Anim B.N."/>
            <person name="Anosike U.S."/>
            <person name="Attaway T."/>
            <person name="Bandaranaike D.P."/>
            <person name="Battles P.K."/>
            <person name="Bell S.N."/>
            <person name="Bell A.V."/>
            <person name="Beltran B."/>
            <person name="Bickham C."/>
            <person name="Bustamante Y."/>
            <person name="Caleb T."/>
            <person name="Canada A."/>
            <person name="Cardenas V."/>
            <person name="Carter K."/>
            <person name="Chacko J."/>
            <person name="Chandrabose M.N."/>
            <person name="Chavez D."/>
            <person name="Chavez A."/>
            <person name="Chen L."/>
            <person name="Chu H.-S."/>
            <person name="Claassen K.J."/>
            <person name="Cockrell R."/>
            <person name="Collins M."/>
            <person name="Cooper J.A."/>
            <person name="Cree A."/>
            <person name="Curry S.M."/>
            <person name="Da Y."/>
            <person name="Dao M.D."/>
            <person name="Das B."/>
            <person name="Davila M.-L."/>
            <person name="Davy-Carroll L."/>
            <person name="Denson S."/>
            <person name="Dinh H."/>
            <person name="Ebong V.E."/>
            <person name="Edwards J.R."/>
            <person name="Egan A."/>
            <person name="El-Daye J."/>
            <person name="Escobedo L."/>
            <person name="Fernandez S."/>
            <person name="Fernando P.R."/>
            <person name="Flagg N."/>
            <person name="Forbes L.D."/>
            <person name="Fowler R.G."/>
            <person name="Fu Q."/>
            <person name="Gabisi R.A."/>
            <person name="Ganer J."/>
            <person name="Garbino Pronczuk A."/>
            <person name="Garcia R.M."/>
            <person name="Garner T."/>
            <person name="Garrett T.E."/>
            <person name="Gonzalez D.A."/>
            <person name="Hamid H."/>
            <person name="Hawkins E.S."/>
            <person name="Hirani K."/>
            <person name="Hogues M.E."/>
            <person name="Hollins B."/>
            <person name="Hsiao C.-H."/>
            <person name="Jabil R."/>
            <person name="James M.L."/>
            <person name="Jhangiani S.N."/>
            <person name="Johnson B."/>
            <person name="Johnson Q."/>
            <person name="Joshi V."/>
            <person name="Kalu J.B."/>
            <person name="Kam C."/>
            <person name="Kashfia A."/>
            <person name="Keebler J."/>
            <person name="Kisamo H."/>
            <person name="Kovar C.L."/>
            <person name="Lago L.A."/>
            <person name="Lai C.-Y."/>
            <person name="Laidlaw J."/>
            <person name="Lara F."/>
            <person name="Le T.-K."/>
            <person name="Lee S.L."/>
            <person name="Legall F.H."/>
            <person name="Lemon S.J."/>
            <person name="Lewis L.R."/>
            <person name="Li B."/>
            <person name="Liu Y."/>
            <person name="Liu Y.-S."/>
            <person name="Lopez J."/>
            <person name="Lozado R.J."/>
            <person name="Lu J."/>
            <person name="Madu R.C."/>
            <person name="Maheshwari M."/>
            <person name="Maheshwari R."/>
            <person name="Malloy K."/>
            <person name="Martinez E."/>
            <person name="Mathew T."/>
            <person name="Mercado I.C."/>
            <person name="Mercado C."/>
            <person name="Meyer B."/>
            <person name="Montgomery K."/>
            <person name="Morgan M.B."/>
            <person name="Munidasa M."/>
            <person name="Nazareth L.V."/>
            <person name="Nelson J."/>
            <person name="Ng B.M."/>
            <person name="Nguyen N.B."/>
            <person name="Nguyen P.Q."/>
            <person name="Nguyen T."/>
            <person name="Obregon M."/>
            <person name="Okwuonu G.O."/>
            <person name="Onwere C.G."/>
            <person name="Orozco G."/>
            <person name="Parra A."/>
            <person name="Patel S."/>
            <person name="Patil S."/>
            <person name="Perez A."/>
            <person name="Perez Y."/>
            <person name="Pham C."/>
            <person name="Primus E.L."/>
            <person name="Pu L.-L."/>
            <person name="Puazo M."/>
            <person name="Qin X."/>
            <person name="Quiroz J.B."/>
            <person name="Reese J."/>
            <person name="Richards S."/>
            <person name="Rives C.M."/>
            <person name="Robberts R."/>
            <person name="Ruiz S.J."/>
            <person name="Ruiz M.J."/>
            <person name="Santibanez J."/>
            <person name="Schneider B.W."/>
            <person name="Sisson I."/>
            <person name="Smith M."/>
            <person name="Sodergren E."/>
            <person name="Song X.-Z."/>
            <person name="Song B.B."/>
            <person name="Summersgill H."/>
            <person name="Thelus R."/>
            <person name="Thornton R.D."/>
            <person name="Trejos Z.Y."/>
            <person name="Usmani K."/>
            <person name="Vattathil S."/>
            <person name="Villasana D."/>
            <person name="Walker D.L."/>
            <person name="Wang S."/>
            <person name="Wang K."/>
            <person name="White C.S."/>
            <person name="Williams A.C."/>
            <person name="Williamson J."/>
            <person name="Wilson K."/>
            <person name="Woghiren I.O."/>
            <person name="Woodworth J.R."/>
            <person name="Worley K.C."/>
            <person name="Wright R.A."/>
            <person name="Wu W."/>
            <person name="Young L."/>
            <person name="Zhang L."/>
            <person name="Zhang J."/>
            <person name="Zhu Y."/>
            <person name="Muzny D.M."/>
            <person name="Weinstock G."/>
            <person name="Gibbs R.A."/>
        </authorList>
    </citation>
    <scope>NUCLEOTIDE SEQUENCE [LARGE SCALE GENOMIC DNA]</scope>
    <source>
        <strain evidence="2">LSR1</strain>
    </source>
</reference>
<name>A0A8R1W0F6_ACYPI</name>
<dbReference type="GO" id="GO:0005634">
    <property type="term" value="C:nucleus"/>
    <property type="evidence" value="ECO:0007669"/>
    <property type="project" value="TreeGrafter"/>
</dbReference>
<dbReference type="RefSeq" id="XP_001946495.2">
    <property type="nucleotide sequence ID" value="XM_001946460.4"/>
</dbReference>
<sequence length="530" mass="62112">MNRKKVTRHNILQALYDREINGIKTRMNCIKSTYQVINPNCTILNVEKPPCFLRRFTPDGRHLLAFSQDKLYIEVYAYLGCSMAAKLLKNYEENCIGQDNNDDVARKRIFESLFQLKHRILVTVEGEQFKRKFCLFTENSSHVVLGSVGPYRRSINMSEYDDVFTSNEAMTPNRLFPLANYTLHFINIKKGTVSQHLHFKHDKIYLSHNNGVYLLKDILTILSVQHQTIHVYKLIQNRFHLLRKIGRFCFENDLAVISSVHTDIIAEDYIPSKETITNGLKNKLMMFLYKRAERRSEIARTQYPLMRFYEYYDEIVTLRIWKMELLDVDNMIIRYASKDVVAGKILEPSRQGLSYFMIYNMTTATVLNVFNSTYSDFIRGYEYYYNNFRNPYLNPDGFMPRSPSNNIYSRDWLNARLSGILVAKNQRLRVLPIATQSISCSPYLDTSLYCYNKNCVSTTERPQLVGENPIRFNSRESGTPSFDLYTSVSKNRPTRRMVEFIFHPTDPFAISVQLGNLDVNFHIRKVYLPE</sequence>
<dbReference type="GO" id="GO:0016567">
    <property type="term" value="P:protein ubiquitination"/>
    <property type="evidence" value="ECO:0007669"/>
    <property type="project" value="TreeGrafter"/>
</dbReference>
<dbReference type="GO" id="GO:0032436">
    <property type="term" value="P:positive regulation of proteasomal ubiquitin-dependent protein catabolic process"/>
    <property type="evidence" value="ECO:0007669"/>
    <property type="project" value="TreeGrafter"/>
</dbReference>
<dbReference type="InterPro" id="IPR019138">
    <property type="entry name" value="De-etiolated_protein_1_Det1"/>
</dbReference>
<dbReference type="GO" id="GO:0031625">
    <property type="term" value="F:ubiquitin protein ligase binding"/>
    <property type="evidence" value="ECO:0007669"/>
    <property type="project" value="TreeGrafter"/>
</dbReference>
<dbReference type="KEGG" id="api:100168010"/>
<proteinExistence type="predicted"/>
<dbReference type="AlphaFoldDB" id="A0A8R1W0F6"/>
<evidence type="ECO:0000313" key="2">
    <source>
        <dbReference type="Proteomes" id="UP000007819"/>
    </source>
</evidence>
<accession>A0A8R1W0F6</accession>
<dbReference type="Pfam" id="PF09737">
    <property type="entry name" value="Det1"/>
    <property type="match status" value="1"/>
</dbReference>
<dbReference type="PANTHER" id="PTHR13374">
    <property type="entry name" value="DET1 HOMOLOG DE-ETIOLATED-1 HOMOLOG"/>
    <property type="match status" value="1"/>
</dbReference>
<reference evidence="1" key="2">
    <citation type="submission" date="2022-06" db="UniProtKB">
        <authorList>
            <consortium name="EnsemblMetazoa"/>
        </authorList>
    </citation>
    <scope>IDENTIFICATION</scope>
</reference>
<keyword evidence="2" id="KW-1185">Reference proteome</keyword>
<dbReference type="GeneID" id="100168010"/>
<dbReference type="Proteomes" id="UP000007819">
    <property type="component" value="Chromosome X"/>
</dbReference>
<dbReference type="EnsemblMetazoa" id="XM_001946460.4">
    <property type="protein sequence ID" value="XP_001946495.2"/>
    <property type="gene ID" value="LOC100168010"/>
</dbReference>
<protein>
    <recommendedName>
        <fullName evidence="3">DET1 homolog</fullName>
    </recommendedName>
</protein>
<dbReference type="OrthoDB" id="18339at2759"/>